<reference evidence="4 5" key="1">
    <citation type="journal article" date="2015" name="Nature">
        <title>rRNA introns, odd ribosomes, and small enigmatic genomes across a large radiation of phyla.</title>
        <authorList>
            <person name="Brown C.T."/>
            <person name="Hug L.A."/>
            <person name="Thomas B.C."/>
            <person name="Sharon I."/>
            <person name="Castelle C.J."/>
            <person name="Singh A."/>
            <person name="Wilkins M.J."/>
            <person name="Williams K.H."/>
            <person name="Banfield J.F."/>
        </authorList>
    </citation>
    <scope>NUCLEOTIDE SEQUENCE [LARGE SCALE GENOMIC DNA]</scope>
</reference>
<dbReference type="InterPro" id="IPR013783">
    <property type="entry name" value="Ig-like_fold"/>
</dbReference>
<protein>
    <submittedName>
        <fullName evidence="4">Cable pili-associated 22 kDa adhesin protein</fullName>
    </submittedName>
</protein>
<dbReference type="Pfam" id="PF19077">
    <property type="entry name" value="Big_13"/>
    <property type="match status" value="1"/>
</dbReference>
<dbReference type="PATRIC" id="fig|1618761.3.peg.764"/>
<feature type="transmembrane region" description="Helical" evidence="2">
    <location>
        <begin position="316"/>
        <end position="338"/>
    </location>
</feature>
<evidence type="ECO:0000256" key="2">
    <source>
        <dbReference type="SAM" id="Phobius"/>
    </source>
</evidence>
<evidence type="ECO:0000256" key="1">
    <source>
        <dbReference type="SAM" id="MobiDB-lite"/>
    </source>
</evidence>
<dbReference type="Proteomes" id="UP000034952">
    <property type="component" value="Unassembled WGS sequence"/>
</dbReference>
<evidence type="ECO:0000313" key="5">
    <source>
        <dbReference type="Proteomes" id="UP000034952"/>
    </source>
</evidence>
<keyword evidence="2" id="KW-0812">Transmembrane</keyword>
<dbReference type="InterPro" id="IPR044016">
    <property type="entry name" value="Big_13"/>
</dbReference>
<name>A0A0G0EEB1_9BACT</name>
<feature type="compositionally biased region" description="Pro residues" evidence="1">
    <location>
        <begin position="24"/>
        <end position="36"/>
    </location>
</feature>
<feature type="non-terminal residue" evidence="4">
    <location>
        <position position="1"/>
    </location>
</feature>
<evidence type="ECO:0000313" key="4">
    <source>
        <dbReference type="EMBL" id="KKP65672.1"/>
    </source>
</evidence>
<dbReference type="AlphaFoldDB" id="A0A0G0EEB1"/>
<sequence length="344" mass="37943">LDIDSNNTLSTYGSFSITAGAPVVTPPPATTPPPVTKTPDTKTPVIKTPVTKEITTQTTTANTTSKNIKTNNERTQITKYEIVQISEEEIVDTINTILESSNIAKESKDETTKASQISEVLEAQKQKIVDLVYKDTNKDGISDYDSKYIYKIDPIKVSHISKYEGKNINASEKILLGFDPTKEELIQIKKEEPISSKASVVENYKVNTIVFDSKKVSIKGQALPNSFITIYIYSTPIMVTIKTDNKGEWEYILDKELEDGNHTIYTATVNNTGNIIAKSSPYTFVKTAEAVTLQDSPVVGSMTTVEKPGMFNYKNIFIVLITLLMAVGISLILIGLLGKKNNQV</sequence>
<feature type="domain" description="Bacterial Ig-like" evidence="3">
    <location>
        <begin position="215"/>
        <end position="279"/>
    </location>
</feature>
<organism evidence="4 5">
    <name type="scientific">Candidatus Nomurabacteria bacterium GW2011_GWE1_35_16</name>
    <dbReference type="NCBI Taxonomy" id="1618761"/>
    <lineage>
        <taxon>Bacteria</taxon>
        <taxon>Candidatus Nomuraibacteriota</taxon>
    </lineage>
</organism>
<evidence type="ECO:0000259" key="3">
    <source>
        <dbReference type="Pfam" id="PF19077"/>
    </source>
</evidence>
<proteinExistence type="predicted"/>
<gene>
    <name evidence="4" type="ORF">UR64_C0021G0001</name>
</gene>
<comment type="caution">
    <text evidence="4">The sequence shown here is derived from an EMBL/GenBank/DDBJ whole genome shotgun (WGS) entry which is preliminary data.</text>
</comment>
<accession>A0A0G0EEB1</accession>
<dbReference type="Gene3D" id="2.60.40.10">
    <property type="entry name" value="Immunoglobulins"/>
    <property type="match status" value="1"/>
</dbReference>
<feature type="region of interest" description="Disordered" evidence="1">
    <location>
        <begin position="12"/>
        <end position="44"/>
    </location>
</feature>
<keyword evidence="2" id="KW-0472">Membrane</keyword>
<dbReference type="EMBL" id="LBPY01000021">
    <property type="protein sequence ID" value="KKP65672.1"/>
    <property type="molecule type" value="Genomic_DNA"/>
</dbReference>
<keyword evidence="2" id="KW-1133">Transmembrane helix</keyword>